<comment type="catalytic activity">
    <reaction evidence="1">
        <text>S-ubiquitinyl-[E2 ubiquitin-conjugating enzyme]-L-cysteine + [acceptor protein]-L-lysine = [E2 ubiquitin-conjugating enzyme]-L-cysteine + N(6)-ubiquitinyl-[acceptor protein]-L-lysine.</text>
        <dbReference type="EC" id="2.3.2.27"/>
    </reaction>
</comment>
<evidence type="ECO:0000313" key="13">
    <source>
        <dbReference type="Proteomes" id="UP001187531"/>
    </source>
</evidence>
<dbReference type="EC" id="2.3.2.27" evidence="3"/>
<comment type="pathway">
    <text evidence="2">Protein modification; protein ubiquitination.</text>
</comment>
<dbReference type="Pfam" id="PF14369">
    <property type="entry name" value="Zn_ribbon_19"/>
    <property type="match status" value="1"/>
</dbReference>
<dbReference type="SMART" id="SM00184">
    <property type="entry name" value="RING"/>
    <property type="match status" value="1"/>
</dbReference>
<organism evidence="12 13">
    <name type="scientific">Artemia franciscana</name>
    <name type="common">Brine shrimp</name>
    <name type="synonym">Artemia sanfranciscana</name>
    <dbReference type="NCBI Taxonomy" id="6661"/>
    <lineage>
        <taxon>Eukaryota</taxon>
        <taxon>Metazoa</taxon>
        <taxon>Ecdysozoa</taxon>
        <taxon>Arthropoda</taxon>
        <taxon>Crustacea</taxon>
        <taxon>Branchiopoda</taxon>
        <taxon>Anostraca</taxon>
        <taxon>Artemiidae</taxon>
        <taxon>Artemia</taxon>
    </lineage>
</organism>
<evidence type="ECO:0000256" key="3">
    <source>
        <dbReference type="ARBA" id="ARBA00012483"/>
    </source>
</evidence>
<dbReference type="InterPro" id="IPR001841">
    <property type="entry name" value="Znf_RING"/>
</dbReference>
<dbReference type="InterPro" id="IPR013083">
    <property type="entry name" value="Znf_RING/FYVE/PHD"/>
</dbReference>
<protein>
    <recommendedName>
        <fullName evidence="3">RING-type E3 ubiquitin transferase</fullName>
        <ecNumber evidence="3">2.3.2.27</ecNumber>
    </recommendedName>
</protein>
<dbReference type="PANTHER" id="PTHR45931:SF3">
    <property type="entry name" value="RING ZINC FINGER-CONTAINING PROTEIN"/>
    <property type="match status" value="1"/>
</dbReference>
<accession>A0AA88KZV8</accession>
<evidence type="ECO:0000256" key="7">
    <source>
        <dbReference type="ARBA" id="ARBA00022786"/>
    </source>
</evidence>
<dbReference type="GO" id="GO:0005634">
    <property type="term" value="C:nucleus"/>
    <property type="evidence" value="ECO:0007669"/>
    <property type="project" value="TreeGrafter"/>
</dbReference>
<feature type="region of interest" description="Disordered" evidence="10">
    <location>
        <begin position="58"/>
        <end position="100"/>
    </location>
</feature>
<keyword evidence="8" id="KW-0862">Zinc</keyword>
<evidence type="ECO:0000313" key="12">
    <source>
        <dbReference type="EMBL" id="KAK2713668.1"/>
    </source>
</evidence>
<name>A0AA88KZV8_ARTSF</name>
<dbReference type="PROSITE" id="PS50089">
    <property type="entry name" value="ZF_RING_2"/>
    <property type="match status" value="1"/>
</dbReference>
<dbReference type="InterPro" id="IPR051834">
    <property type="entry name" value="RING_finger_E3_ligase"/>
</dbReference>
<dbReference type="Proteomes" id="UP001187531">
    <property type="component" value="Unassembled WGS sequence"/>
</dbReference>
<dbReference type="CDD" id="cd16667">
    <property type="entry name" value="RING-H2_RNF126-like"/>
    <property type="match status" value="1"/>
</dbReference>
<dbReference type="AlphaFoldDB" id="A0AA88KZV8"/>
<sequence>MDEPSTEHRRYYCHQCERQIEGNLQDFKCPTCLSGFVEQLEENIPHVDFDEPVYLGIFDNGSSGSDRQEGSRRRRHMATHQIRSIRRRTNSDRGPGQQASPMEQIIQEFVNNLTGGMNLENLDEEGAGPMFLVGNPGDYAWGLGGLDTIITQLLNQVEGMGPPPMSKEKIKDLETVEITERQVSESLQCSVCWEDYKLGESVRKLPCEHLFHNDCIVPWLELHGTCPVCRKSFVEEGESRGSDGPSTSSSSSSSTEAGSSRGSNNGESLWSRRSSNAGGFLQSLFGSLSNLTSGRGSQSSNNQSNPNQPSSESASQSRESPENRRVTRSQTRSRQDDQLDLD</sequence>
<evidence type="ECO:0000256" key="5">
    <source>
        <dbReference type="ARBA" id="ARBA00022723"/>
    </source>
</evidence>
<evidence type="ECO:0000256" key="6">
    <source>
        <dbReference type="ARBA" id="ARBA00022771"/>
    </source>
</evidence>
<dbReference type="Pfam" id="PF13639">
    <property type="entry name" value="zf-RING_2"/>
    <property type="match status" value="1"/>
</dbReference>
<gene>
    <name evidence="12" type="ORF">QYM36_009517</name>
</gene>
<feature type="compositionally biased region" description="Basic and acidic residues" evidence="10">
    <location>
        <begin position="333"/>
        <end position="342"/>
    </location>
</feature>
<dbReference type="Gene3D" id="3.30.40.10">
    <property type="entry name" value="Zinc/RING finger domain, C3HC4 (zinc finger)"/>
    <property type="match status" value="1"/>
</dbReference>
<dbReference type="EMBL" id="JAVRJZ010000014">
    <property type="protein sequence ID" value="KAK2713668.1"/>
    <property type="molecule type" value="Genomic_DNA"/>
</dbReference>
<dbReference type="SUPFAM" id="SSF57850">
    <property type="entry name" value="RING/U-box"/>
    <property type="match status" value="1"/>
</dbReference>
<evidence type="ECO:0000256" key="10">
    <source>
        <dbReference type="SAM" id="MobiDB-lite"/>
    </source>
</evidence>
<keyword evidence="13" id="KW-1185">Reference proteome</keyword>
<feature type="region of interest" description="Disordered" evidence="10">
    <location>
        <begin position="236"/>
        <end position="271"/>
    </location>
</feature>
<feature type="compositionally biased region" description="Low complexity" evidence="10">
    <location>
        <begin position="242"/>
        <end position="263"/>
    </location>
</feature>
<feature type="region of interest" description="Disordered" evidence="10">
    <location>
        <begin position="289"/>
        <end position="342"/>
    </location>
</feature>
<dbReference type="GO" id="GO:0006511">
    <property type="term" value="P:ubiquitin-dependent protein catabolic process"/>
    <property type="evidence" value="ECO:0007669"/>
    <property type="project" value="TreeGrafter"/>
</dbReference>
<dbReference type="GO" id="GO:0000209">
    <property type="term" value="P:protein polyubiquitination"/>
    <property type="evidence" value="ECO:0007669"/>
    <property type="project" value="UniProtKB-ARBA"/>
</dbReference>
<dbReference type="PANTHER" id="PTHR45931">
    <property type="entry name" value="SI:CH211-59O9.10"/>
    <property type="match status" value="1"/>
</dbReference>
<feature type="domain" description="RING-type" evidence="11">
    <location>
        <begin position="189"/>
        <end position="230"/>
    </location>
</feature>
<dbReference type="InterPro" id="IPR039525">
    <property type="entry name" value="RNF126-like_zinc-ribbon"/>
</dbReference>
<dbReference type="FunFam" id="3.30.40.10:FF:000069">
    <property type="entry name" value="E3 ubiquitin-protein ligase RNF115"/>
    <property type="match status" value="1"/>
</dbReference>
<evidence type="ECO:0000256" key="1">
    <source>
        <dbReference type="ARBA" id="ARBA00000900"/>
    </source>
</evidence>
<dbReference type="GO" id="GO:0061630">
    <property type="term" value="F:ubiquitin protein ligase activity"/>
    <property type="evidence" value="ECO:0007669"/>
    <property type="project" value="UniProtKB-EC"/>
</dbReference>
<keyword evidence="6 9" id="KW-0863">Zinc-finger</keyword>
<evidence type="ECO:0000256" key="8">
    <source>
        <dbReference type="ARBA" id="ARBA00022833"/>
    </source>
</evidence>
<proteinExistence type="predicted"/>
<keyword evidence="4" id="KW-0808">Transferase</keyword>
<feature type="compositionally biased region" description="Basic residues" evidence="10">
    <location>
        <begin position="72"/>
        <end position="88"/>
    </location>
</feature>
<reference evidence="12" key="1">
    <citation type="submission" date="2023-07" db="EMBL/GenBank/DDBJ databases">
        <title>Chromosome-level genome assembly of Artemia franciscana.</title>
        <authorList>
            <person name="Jo E."/>
        </authorList>
    </citation>
    <scope>NUCLEOTIDE SEQUENCE</scope>
    <source>
        <tissue evidence="12">Whole body</tissue>
    </source>
</reference>
<dbReference type="GO" id="GO:0008270">
    <property type="term" value="F:zinc ion binding"/>
    <property type="evidence" value="ECO:0007669"/>
    <property type="project" value="UniProtKB-KW"/>
</dbReference>
<keyword evidence="7" id="KW-0833">Ubl conjugation pathway</keyword>
<evidence type="ECO:0000259" key="11">
    <source>
        <dbReference type="PROSITE" id="PS50089"/>
    </source>
</evidence>
<evidence type="ECO:0000256" key="4">
    <source>
        <dbReference type="ARBA" id="ARBA00022679"/>
    </source>
</evidence>
<evidence type="ECO:0000256" key="2">
    <source>
        <dbReference type="ARBA" id="ARBA00004906"/>
    </source>
</evidence>
<comment type="caution">
    <text evidence="12">The sequence shown here is derived from an EMBL/GenBank/DDBJ whole genome shotgun (WGS) entry which is preliminary data.</text>
</comment>
<feature type="compositionally biased region" description="Low complexity" evidence="10">
    <location>
        <begin position="293"/>
        <end position="318"/>
    </location>
</feature>
<evidence type="ECO:0000256" key="9">
    <source>
        <dbReference type="PROSITE-ProRule" id="PRU00175"/>
    </source>
</evidence>
<keyword evidence="5" id="KW-0479">Metal-binding</keyword>